<evidence type="ECO:0000313" key="2">
    <source>
        <dbReference type="EMBL" id="KIL55280.1"/>
    </source>
</evidence>
<dbReference type="HOGENOM" id="CLU_1927064_0_0_1"/>
<protein>
    <submittedName>
        <fullName evidence="2">Uncharacterized protein</fullName>
    </submittedName>
</protein>
<dbReference type="InParanoid" id="A0A0C2RY73"/>
<gene>
    <name evidence="2" type="ORF">M378DRAFT_18077</name>
</gene>
<dbReference type="AlphaFoldDB" id="A0A0C2RY73"/>
<dbReference type="EMBL" id="KN818537">
    <property type="protein sequence ID" value="KIL55280.1"/>
    <property type="molecule type" value="Genomic_DNA"/>
</dbReference>
<name>A0A0C2RY73_AMAMK</name>
<evidence type="ECO:0000256" key="1">
    <source>
        <dbReference type="SAM" id="MobiDB-lite"/>
    </source>
</evidence>
<reference evidence="2 3" key="1">
    <citation type="submission" date="2014-04" db="EMBL/GenBank/DDBJ databases">
        <title>Evolutionary Origins and Diversification of the Mycorrhizal Mutualists.</title>
        <authorList>
            <consortium name="DOE Joint Genome Institute"/>
            <consortium name="Mycorrhizal Genomics Consortium"/>
            <person name="Kohler A."/>
            <person name="Kuo A."/>
            <person name="Nagy L.G."/>
            <person name="Floudas D."/>
            <person name="Copeland A."/>
            <person name="Barry K.W."/>
            <person name="Cichocki N."/>
            <person name="Veneault-Fourrey C."/>
            <person name="LaButti K."/>
            <person name="Lindquist E.A."/>
            <person name="Lipzen A."/>
            <person name="Lundell T."/>
            <person name="Morin E."/>
            <person name="Murat C."/>
            <person name="Riley R."/>
            <person name="Ohm R."/>
            <person name="Sun H."/>
            <person name="Tunlid A."/>
            <person name="Henrissat B."/>
            <person name="Grigoriev I.V."/>
            <person name="Hibbett D.S."/>
            <person name="Martin F."/>
        </authorList>
    </citation>
    <scope>NUCLEOTIDE SEQUENCE [LARGE SCALE GENOMIC DNA]</scope>
    <source>
        <strain evidence="2 3">Koide BX008</strain>
    </source>
</reference>
<keyword evidence="3" id="KW-1185">Reference proteome</keyword>
<proteinExistence type="predicted"/>
<organism evidence="2 3">
    <name type="scientific">Amanita muscaria (strain Koide BX008)</name>
    <dbReference type="NCBI Taxonomy" id="946122"/>
    <lineage>
        <taxon>Eukaryota</taxon>
        <taxon>Fungi</taxon>
        <taxon>Dikarya</taxon>
        <taxon>Basidiomycota</taxon>
        <taxon>Agaricomycotina</taxon>
        <taxon>Agaricomycetes</taxon>
        <taxon>Agaricomycetidae</taxon>
        <taxon>Agaricales</taxon>
        <taxon>Pluteineae</taxon>
        <taxon>Amanitaceae</taxon>
        <taxon>Amanita</taxon>
    </lineage>
</organism>
<feature type="region of interest" description="Disordered" evidence="1">
    <location>
        <begin position="1"/>
        <end position="23"/>
    </location>
</feature>
<dbReference type="Proteomes" id="UP000054549">
    <property type="component" value="Unassembled WGS sequence"/>
</dbReference>
<evidence type="ECO:0000313" key="3">
    <source>
        <dbReference type="Proteomes" id="UP000054549"/>
    </source>
</evidence>
<sequence length="131" mass="15240">MSQTQSQTRTPSPDRRSLRRPSSLVNNCSFARRAVYSPKGSTVPLHSLNDLDMESARRGSRNIYRLRASWKEYYKGRGQQSKTIEAELEQEFLHYNVFLLSANEQKMRKDIPHFVMRVFITPEASTMLDGR</sequence>
<accession>A0A0C2RY73</accession>